<evidence type="ECO:0000256" key="1">
    <source>
        <dbReference type="ARBA" id="ARBA00006484"/>
    </source>
</evidence>
<dbReference type="PRINTS" id="PR00080">
    <property type="entry name" value="SDRFAMILY"/>
</dbReference>
<accession>A0A1I0Q1Z2</accession>
<evidence type="ECO:0000313" key="2">
    <source>
        <dbReference type="EMBL" id="SEW20562.1"/>
    </source>
</evidence>
<reference evidence="2 3" key="1">
    <citation type="submission" date="2016-10" db="EMBL/GenBank/DDBJ databases">
        <authorList>
            <person name="de Groot N.N."/>
        </authorList>
    </citation>
    <scope>NUCLEOTIDE SEQUENCE [LARGE SCALE GENOMIC DNA]</scope>
    <source>
        <strain evidence="2 3">TC2-24</strain>
    </source>
</reference>
<dbReference type="PRINTS" id="PR00081">
    <property type="entry name" value="GDHRDH"/>
</dbReference>
<protein>
    <submittedName>
        <fullName evidence="2">Gluconate 5-dehydrogenase</fullName>
    </submittedName>
</protein>
<dbReference type="InterPro" id="IPR002347">
    <property type="entry name" value="SDR_fam"/>
</dbReference>
<dbReference type="EMBL" id="FOIQ01000005">
    <property type="protein sequence ID" value="SEW20562.1"/>
    <property type="molecule type" value="Genomic_DNA"/>
</dbReference>
<keyword evidence="3" id="KW-1185">Reference proteome</keyword>
<dbReference type="SUPFAM" id="SSF51735">
    <property type="entry name" value="NAD(P)-binding Rossmann-fold domains"/>
    <property type="match status" value="1"/>
</dbReference>
<proteinExistence type="inferred from homology"/>
<dbReference type="AlphaFoldDB" id="A0A1I0Q1Z2"/>
<sequence length="260" mass="28065">MNTLDLFSLKGKTAVVTGGCGHLGRAMVASLTDAGATVYVAGTSHEKFVSVFGQDSSLRFVKINIMDSASIREAFSQVAEEAGGIDVLINNAAQYAGIGKKSEDLSDEDWVQCIEGIAGSTYKCIREVLPFMHEGGSIVNIASMYGIVSPYLAVYEPPCEASLIPVNYSAGKAAVIQMTRYFGTYLIDRKIRVNSISPGPFPSPKVQENKVFADRLREKNPSHRLGDPEDLKGAVLFLASDASRYVVGQNIQVDGGWTIW</sequence>
<gene>
    <name evidence="2" type="ORF">SAMN04487850_2129</name>
</gene>
<name>A0A1I0Q1Z2_9BACT</name>
<dbReference type="Gene3D" id="3.40.50.720">
    <property type="entry name" value="NAD(P)-binding Rossmann-like Domain"/>
    <property type="match status" value="1"/>
</dbReference>
<dbReference type="Proteomes" id="UP000199373">
    <property type="component" value="Unassembled WGS sequence"/>
</dbReference>
<evidence type="ECO:0000313" key="3">
    <source>
        <dbReference type="Proteomes" id="UP000199373"/>
    </source>
</evidence>
<dbReference type="InterPro" id="IPR036291">
    <property type="entry name" value="NAD(P)-bd_dom_sf"/>
</dbReference>
<dbReference type="PANTHER" id="PTHR42760">
    <property type="entry name" value="SHORT-CHAIN DEHYDROGENASES/REDUCTASES FAMILY MEMBER"/>
    <property type="match status" value="1"/>
</dbReference>
<dbReference type="PANTHER" id="PTHR42760:SF40">
    <property type="entry name" value="3-OXOACYL-[ACYL-CARRIER-PROTEIN] REDUCTASE, CHLOROPLASTIC"/>
    <property type="match status" value="1"/>
</dbReference>
<dbReference type="RefSeq" id="WP_091916473.1">
    <property type="nucleotide sequence ID" value="NZ_FOIQ01000005.1"/>
</dbReference>
<organism evidence="2 3">
    <name type="scientific">Prevotella aff. ruminicola Tc2-24</name>
    <dbReference type="NCBI Taxonomy" id="81582"/>
    <lineage>
        <taxon>Bacteria</taxon>
        <taxon>Pseudomonadati</taxon>
        <taxon>Bacteroidota</taxon>
        <taxon>Bacteroidia</taxon>
        <taxon>Bacteroidales</taxon>
        <taxon>Prevotellaceae</taxon>
        <taxon>Prevotella</taxon>
    </lineage>
</organism>
<dbReference type="GO" id="GO:0016616">
    <property type="term" value="F:oxidoreductase activity, acting on the CH-OH group of donors, NAD or NADP as acceptor"/>
    <property type="evidence" value="ECO:0007669"/>
    <property type="project" value="TreeGrafter"/>
</dbReference>
<dbReference type="GO" id="GO:0030497">
    <property type="term" value="P:fatty acid elongation"/>
    <property type="evidence" value="ECO:0007669"/>
    <property type="project" value="TreeGrafter"/>
</dbReference>
<dbReference type="Pfam" id="PF13561">
    <property type="entry name" value="adh_short_C2"/>
    <property type="match status" value="1"/>
</dbReference>
<comment type="similarity">
    <text evidence="1">Belongs to the short-chain dehydrogenases/reductases (SDR) family.</text>
</comment>